<dbReference type="GO" id="GO:0046872">
    <property type="term" value="F:metal ion binding"/>
    <property type="evidence" value="ECO:0007669"/>
    <property type="project" value="UniProtKB-KW"/>
</dbReference>
<dbReference type="InterPro" id="IPR006121">
    <property type="entry name" value="HMA_dom"/>
</dbReference>
<dbReference type="AlphaFoldDB" id="A0A7C5WV70"/>
<gene>
    <name evidence="3" type="ORF">ENJ85_00325</name>
</gene>
<comment type="caution">
    <text evidence="3">The sequence shown here is derived from an EMBL/GenBank/DDBJ whole genome shotgun (WGS) entry which is preliminary data.</text>
</comment>
<reference evidence="3" key="1">
    <citation type="journal article" date="2020" name="mSystems">
        <title>Genome- and Community-Level Interaction Insights into Carbon Utilization and Element Cycling Functions of Hydrothermarchaeota in Hydrothermal Sediment.</title>
        <authorList>
            <person name="Zhou Z."/>
            <person name="Liu Y."/>
            <person name="Xu W."/>
            <person name="Pan J."/>
            <person name="Luo Z.H."/>
            <person name="Li M."/>
        </authorList>
    </citation>
    <scope>NUCLEOTIDE SEQUENCE [LARGE SCALE GENOMIC DNA]</scope>
    <source>
        <strain evidence="3">HyVt-523</strain>
    </source>
</reference>
<dbReference type="Pfam" id="PF00403">
    <property type="entry name" value="HMA"/>
    <property type="match status" value="1"/>
</dbReference>
<feature type="non-terminal residue" evidence="3">
    <location>
        <position position="43"/>
    </location>
</feature>
<evidence type="ECO:0000256" key="1">
    <source>
        <dbReference type="ARBA" id="ARBA00022723"/>
    </source>
</evidence>
<name>A0A7C5WV70_9DEIN</name>
<organism evidence="3">
    <name type="scientific">Oceanithermus profundus</name>
    <dbReference type="NCBI Taxonomy" id="187137"/>
    <lineage>
        <taxon>Bacteria</taxon>
        <taxon>Thermotogati</taxon>
        <taxon>Deinococcota</taxon>
        <taxon>Deinococci</taxon>
        <taxon>Thermales</taxon>
        <taxon>Thermaceae</taxon>
        <taxon>Oceanithermus</taxon>
    </lineage>
</organism>
<evidence type="ECO:0000259" key="2">
    <source>
        <dbReference type="PROSITE" id="PS50846"/>
    </source>
</evidence>
<protein>
    <submittedName>
        <fullName evidence="3">Heavy metal-binding protein</fullName>
    </submittedName>
</protein>
<evidence type="ECO:0000313" key="3">
    <source>
        <dbReference type="EMBL" id="HHO57598.1"/>
    </source>
</evidence>
<dbReference type="PROSITE" id="PS50846">
    <property type="entry name" value="HMA_2"/>
    <property type="match status" value="1"/>
</dbReference>
<dbReference type="InterPro" id="IPR036163">
    <property type="entry name" value="HMA_dom_sf"/>
</dbReference>
<dbReference type="Gene3D" id="3.30.70.100">
    <property type="match status" value="1"/>
</dbReference>
<proteinExistence type="predicted"/>
<dbReference type="InterPro" id="IPR017969">
    <property type="entry name" value="Heavy-metal-associated_CS"/>
</dbReference>
<feature type="domain" description="HMA" evidence="2">
    <location>
        <begin position="1"/>
        <end position="43"/>
    </location>
</feature>
<dbReference type="CDD" id="cd00371">
    <property type="entry name" value="HMA"/>
    <property type="match status" value="1"/>
</dbReference>
<keyword evidence="1" id="KW-0479">Metal-binding</keyword>
<dbReference type="SUPFAM" id="SSF55008">
    <property type="entry name" value="HMA, heavy metal-associated domain"/>
    <property type="match status" value="1"/>
</dbReference>
<dbReference type="PROSITE" id="PS01047">
    <property type="entry name" value="HMA_1"/>
    <property type="match status" value="1"/>
</dbReference>
<dbReference type="EMBL" id="DRNZ01000023">
    <property type="protein sequence ID" value="HHO57598.1"/>
    <property type="molecule type" value="Genomic_DNA"/>
</dbReference>
<dbReference type="Proteomes" id="UP000886105">
    <property type="component" value="Unassembled WGS sequence"/>
</dbReference>
<accession>A0A7C5WV70</accession>
<sequence>MIKLKVEGMTCNHCVMAVKKALAKVGGVEEVVEVSLERGEAMV</sequence>